<evidence type="ECO:0000256" key="1">
    <source>
        <dbReference type="SAM" id="MobiDB-lite"/>
    </source>
</evidence>
<dbReference type="KEGG" id="nano:G5V58_22985"/>
<accession>A0A6G6WJC7</accession>
<gene>
    <name evidence="2" type="ORF">G5V58_22985</name>
</gene>
<keyword evidence="3" id="KW-1185">Reference proteome</keyword>
<feature type="region of interest" description="Disordered" evidence="1">
    <location>
        <begin position="160"/>
        <end position="243"/>
    </location>
</feature>
<dbReference type="AlphaFoldDB" id="A0A6G6WJC7"/>
<organism evidence="2 3">
    <name type="scientific">Nocardioides anomalus</name>
    <dbReference type="NCBI Taxonomy" id="2712223"/>
    <lineage>
        <taxon>Bacteria</taxon>
        <taxon>Bacillati</taxon>
        <taxon>Actinomycetota</taxon>
        <taxon>Actinomycetes</taxon>
        <taxon>Propionibacteriales</taxon>
        <taxon>Nocardioidaceae</taxon>
        <taxon>Nocardioides</taxon>
    </lineage>
</organism>
<evidence type="ECO:0000313" key="3">
    <source>
        <dbReference type="Proteomes" id="UP000502996"/>
    </source>
</evidence>
<dbReference type="EMBL" id="CP049257">
    <property type="protein sequence ID" value="QIG45243.1"/>
    <property type="molecule type" value="Genomic_DNA"/>
</dbReference>
<feature type="compositionally biased region" description="Acidic residues" evidence="1">
    <location>
        <begin position="231"/>
        <end position="243"/>
    </location>
</feature>
<dbReference type="SUPFAM" id="SSF58113">
    <property type="entry name" value="Apolipoprotein A-I"/>
    <property type="match status" value="1"/>
</dbReference>
<sequence>MPFRKKKSLLDQASDYIDQVRPQVESAVSTAIDAAEEFYEKTAKPALLDAKDKAGPALADARDKATPYVAEARDRAASALADARDQAGPALADARDKAAPLVAAGAAKAGAAAASAKEAADARVAQLRGEPEKKKGSKLKKLALFAALAAAVGFVAKKLQGGGQSDNWQSSYVPTPAPAPSSTTSSTTSSTSSSSATPAHDAGAAGPDEALADAVEEPKTPTTPDQPAEVVDLDEPVEDTPKN</sequence>
<dbReference type="Gene3D" id="1.20.120.20">
    <property type="entry name" value="Apolipoprotein"/>
    <property type="match status" value="1"/>
</dbReference>
<feature type="compositionally biased region" description="Low complexity" evidence="1">
    <location>
        <begin position="180"/>
        <end position="199"/>
    </location>
</feature>
<name>A0A6G6WJC7_9ACTN</name>
<proteinExistence type="predicted"/>
<dbReference type="RefSeq" id="WP_165237610.1">
    <property type="nucleotide sequence ID" value="NZ_CP049257.1"/>
</dbReference>
<evidence type="ECO:0000313" key="2">
    <source>
        <dbReference type="EMBL" id="QIG45243.1"/>
    </source>
</evidence>
<reference evidence="2 3" key="1">
    <citation type="submission" date="2020-02" db="EMBL/GenBank/DDBJ databases">
        <title>Full genome sequence of Nocardioides sp. R-3366.</title>
        <authorList>
            <person name="Im W.-T."/>
        </authorList>
    </citation>
    <scope>NUCLEOTIDE SEQUENCE [LARGE SCALE GENOMIC DNA]</scope>
    <source>
        <strain evidence="2 3">R-3366</strain>
    </source>
</reference>
<protein>
    <submittedName>
        <fullName evidence="2">Uncharacterized protein</fullName>
    </submittedName>
</protein>
<dbReference type="Proteomes" id="UP000502996">
    <property type="component" value="Chromosome"/>
</dbReference>